<dbReference type="GO" id="GO:0006310">
    <property type="term" value="P:DNA recombination"/>
    <property type="evidence" value="ECO:0007669"/>
    <property type="project" value="UniProtKB-KW"/>
</dbReference>
<keyword evidence="1" id="KW-0347">Helicase</keyword>
<dbReference type="EC" id="5.6.2.3" evidence="1"/>
<comment type="catalytic activity">
    <reaction evidence="1">
        <text>ATP + H2O = ADP + phosphate + H(+)</text>
        <dbReference type="Rhea" id="RHEA:13065"/>
        <dbReference type="ChEBI" id="CHEBI:15377"/>
        <dbReference type="ChEBI" id="CHEBI:15378"/>
        <dbReference type="ChEBI" id="CHEBI:30616"/>
        <dbReference type="ChEBI" id="CHEBI:43474"/>
        <dbReference type="ChEBI" id="CHEBI:456216"/>
        <dbReference type="EC" id="5.6.2.3"/>
    </reaction>
</comment>
<keyword evidence="1" id="KW-0547">Nucleotide-binding</keyword>
<dbReference type="PANTHER" id="PTHR10492:SF101">
    <property type="entry name" value="ATP-DEPENDENT DNA HELICASE"/>
    <property type="match status" value="1"/>
</dbReference>
<reference evidence="4" key="2">
    <citation type="submission" date="2025-08" db="UniProtKB">
        <authorList>
            <consortium name="RefSeq"/>
        </authorList>
    </citation>
    <scope>IDENTIFICATION</scope>
    <source>
        <tissue evidence="4">Whole plant</tissue>
    </source>
</reference>
<dbReference type="GO" id="GO:0005524">
    <property type="term" value="F:ATP binding"/>
    <property type="evidence" value="ECO:0007669"/>
    <property type="project" value="UniProtKB-KW"/>
</dbReference>
<keyword evidence="1" id="KW-0234">DNA repair</keyword>
<evidence type="ECO:0000256" key="1">
    <source>
        <dbReference type="RuleBase" id="RU363044"/>
    </source>
</evidence>
<keyword evidence="1" id="KW-0227">DNA damage</keyword>
<dbReference type="GO" id="GO:0016787">
    <property type="term" value="F:hydrolase activity"/>
    <property type="evidence" value="ECO:0007669"/>
    <property type="project" value="UniProtKB-KW"/>
</dbReference>
<keyword evidence="1" id="KW-0378">Hydrolase</keyword>
<evidence type="ECO:0000313" key="4">
    <source>
        <dbReference type="RefSeq" id="XP_052113849.1"/>
    </source>
</evidence>
<dbReference type="GO" id="GO:0006281">
    <property type="term" value="P:DNA repair"/>
    <property type="evidence" value="ECO:0007669"/>
    <property type="project" value="UniProtKB-KW"/>
</dbReference>
<dbReference type="RefSeq" id="XP_052113849.1">
    <property type="nucleotide sequence ID" value="XM_052257889.1"/>
</dbReference>
<dbReference type="Pfam" id="PF05970">
    <property type="entry name" value="PIF1"/>
    <property type="match status" value="1"/>
</dbReference>
<dbReference type="GO" id="GO:0000723">
    <property type="term" value="P:telomere maintenance"/>
    <property type="evidence" value="ECO:0007669"/>
    <property type="project" value="InterPro"/>
</dbReference>
<reference evidence="3" key="1">
    <citation type="journal article" date="2016" name="Nat. Genet.">
        <title>The genome sequences of Arachis duranensis and Arachis ipaensis, the diploid ancestors of cultivated peanut.</title>
        <authorList>
            <person name="Bertioli D.J."/>
            <person name="Cannon S.B."/>
            <person name="Froenicke L."/>
            <person name="Huang G."/>
            <person name="Farmer A.D."/>
            <person name="Cannon E.K."/>
            <person name="Liu X."/>
            <person name="Gao D."/>
            <person name="Clevenger J."/>
            <person name="Dash S."/>
            <person name="Ren L."/>
            <person name="Moretzsohn M.C."/>
            <person name="Shirasawa K."/>
            <person name="Huang W."/>
            <person name="Vidigal B."/>
            <person name="Abernathy B."/>
            <person name="Chu Y."/>
            <person name="Niederhuth C.E."/>
            <person name="Umale P."/>
            <person name="Araujo A.C."/>
            <person name="Kozik A."/>
            <person name="Kim K.D."/>
            <person name="Burow M.D."/>
            <person name="Varshney R.K."/>
            <person name="Wang X."/>
            <person name="Zhang X."/>
            <person name="Barkley N."/>
            <person name="Guimaraes P.M."/>
            <person name="Isobe S."/>
            <person name="Guo B."/>
            <person name="Liao B."/>
            <person name="Stalker H.T."/>
            <person name="Schmitz R.J."/>
            <person name="Scheffler B.E."/>
            <person name="Leal-Bertioli S.C."/>
            <person name="Xun X."/>
            <person name="Jackson S.A."/>
            <person name="Michelmore R."/>
            <person name="Ozias-Akins P."/>
        </authorList>
    </citation>
    <scope>NUCLEOTIDE SEQUENCE [LARGE SCALE GENOMIC DNA]</scope>
    <source>
        <strain evidence="3">cv. V14167</strain>
    </source>
</reference>
<dbReference type="KEGG" id="adu:127744975"/>
<proteinExistence type="inferred from homology"/>
<evidence type="ECO:0000313" key="3">
    <source>
        <dbReference type="Proteomes" id="UP000515211"/>
    </source>
</evidence>
<gene>
    <name evidence="4" type="primary">LOC127744975</name>
</gene>
<dbReference type="PANTHER" id="PTHR10492">
    <property type="match status" value="1"/>
</dbReference>
<dbReference type="AlphaFoldDB" id="A0A9C6TSQ7"/>
<accession>A0A9C6TSQ7</accession>
<sequence length="191" mass="21644">MTIKYCFEAVDRSLRDIMKSFREELLAKPFGGITTVLGADFRQILLVIPKGDRQDIIQILDIGNGKHCPNSGKAWVAIDPDLMIENTDSGVRSVVDNIYQDLEGHVGESNFLVPRAILTPTNEMVDLINDHIFKRIPAEESIYFSSDSICKANFHVEDQDLLYSTEFLNALKFPGFPPYTKVEKRRYNNAS</sequence>
<protein>
    <recommendedName>
        <fullName evidence="1">ATP-dependent DNA helicase</fullName>
        <ecNumber evidence="1">5.6.2.3</ecNumber>
    </recommendedName>
</protein>
<comment type="cofactor">
    <cofactor evidence="1">
        <name>Mg(2+)</name>
        <dbReference type="ChEBI" id="CHEBI:18420"/>
    </cofactor>
</comment>
<organism evidence="3 4">
    <name type="scientific">Arachis duranensis</name>
    <name type="common">Wild peanut</name>
    <dbReference type="NCBI Taxonomy" id="130453"/>
    <lineage>
        <taxon>Eukaryota</taxon>
        <taxon>Viridiplantae</taxon>
        <taxon>Streptophyta</taxon>
        <taxon>Embryophyta</taxon>
        <taxon>Tracheophyta</taxon>
        <taxon>Spermatophyta</taxon>
        <taxon>Magnoliopsida</taxon>
        <taxon>eudicotyledons</taxon>
        <taxon>Gunneridae</taxon>
        <taxon>Pentapetalae</taxon>
        <taxon>rosids</taxon>
        <taxon>fabids</taxon>
        <taxon>Fabales</taxon>
        <taxon>Fabaceae</taxon>
        <taxon>Papilionoideae</taxon>
        <taxon>50 kb inversion clade</taxon>
        <taxon>dalbergioids sensu lato</taxon>
        <taxon>Dalbergieae</taxon>
        <taxon>Pterocarpus clade</taxon>
        <taxon>Arachis</taxon>
    </lineage>
</organism>
<dbReference type="Proteomes" id="UP000515211">
    <property type="component" value="Chromosome 2"/>
</dbReference>
<evidence type="ECO:0000259" key="2">
    <source>
        <dbReference type="Pfam" id="PF05970"/>
    </source>
</evidence>
<feature type="domain" description="DNA helicase Pif1-like DEAD-box helicase" evidence="2">
    <location>
        <begin position="1"/>
        <end position="59"/>
    </location>
</feature>
<comment type="similarity">
    <text evidence="1">Belongs to the helicase family.</text>
</comment>
<keyword evidence="3" id="KW-1185">Reference proteome</keyword>
<keyword evidence="1" id="KW-0233">DNA recombination</keyword>
<dbReference type="InterPro" id="IPR010285">
    <property type="entry name" value="DNA_helicase_pif1-like_DEAD"/>
</dbReference>
<dbReference type="GO" id="GO:0043139">
    <property type="term" value="F:5'-3' DNA helicase activity"/>
    <property type="evidence" value="ECO:0007669"/>
    <property type="project" value="UniProtKB-EC"/>
</dbReference>
<dbReference type="GeneID" id="127744975"/>
<name>A0A9C6TSQ7_ARADU</name>
<keyword evidence="1" id="KW-0067">ATP-binding</keyword>